<dbReference type="InterPro" id="IPR032675">
    <property type="entry name" value="LRR_dom_sf"/>
</dbReference>
<dbReference type="RefSeq" id="WP_118081583.1">
    <property type="nucleotide sequence ID" value="NZ_QRYP01000048.1"/>
</dbReference>
<evidence type="ECO:0000313" key="1">
    <source>
        <dbReference type="EMBL" id="RGU91832.1"/>
    </source>
</evidence>
<sequence>MKHFFILMLLLLGCYNSFAFEYKGVYYRESDGGAIVSKPETGGTYSGEIVIPEEVVCKEYAYEPSVTYHVVGIDENAFEESYGLTKITINAPIKDLKINKCYAQEIVLPQLKSIELENAYISTLDIPSTADDVKLYGCPSLYTLVVPGTVSHLGLSNCSVLGDLVIQESKEKLYLGISDDTPVTDLTISRVVNDNNDYLSSLQNLVNLHLGDNITHLPSLDGKTKLKTVEGNGITIIERETFNGTTSLKTVSFPNLKTIRDWAFKDSGIKSIELPNTLDSIGSSAFCGAKLTNIVLPSSLENVGENAFENCEDLTSLTIKGNTSFERNVFENCSSLSSVSLPNDLESLGEEMFCGCSSLVEISLPHDLKVIPKSAFRNCKALQRAYFNGNVEAIEDHAFEGCSNLQSLTLPTPLKSIGIHAFDDCESMTELVLPNSLEYVGGGAFCGVNLTKLTFSGSLKEWLGINFDYLIIDHDCPEDAGTGYPTDTNPITHAQKFYIGAGLVTDLEIPANVNAVNAWSFTGYRGLKTVTIPSWVKRVGEGAFLGCLLDKVTIQAENLQIDKYGFYVSGWIQEEGIHNVVISKNLKQVTGEGDVPTANAIDYDGTIEEWLNIKFNLKKEMFAIDGQGILRINGKQVNEIIIPEDMTEIHDYQFAGMALSTVYVPKSLKRIGKYAFAWCHDLERVQYSSVKTPASAKKCQSKTDARQFITIGDCAFLMNKKLTDISFAEVVDSIGNRAFYSTAWLDKQPDGMVIIGKSLYEYKGEVSASVAIPEGIICVCSEAFKGQSKLTDVTFPESLEYISDSAFEGCTGITSVEFPEKLQSIGDYAFSQTGLTQINISSNVMRIKGDGAFSKTPIKSVILEDGENELDMNWGMFGSAEIAYIGRPGFFALSGSGLKEVTLGKYVKEIPLDFVCSHYIEKFTILSSIPPVVGREGHDYFSEDTYDNCKLIVPKESLEAYKTAPIWKYFTNVEESEVSGIKNVLTSKDSKSLTYGINGCIATSNGIVIEKKSDGSVRKYVRK</sequence>
<dbReference type="InterPro" id="IPR053139">
    <property type="entry name" value="Surface_bspA-like"/>
</dbReference>
<dbReference type="PANTHER" id="PTHR45661:SF3">
    <property type="entry name" value="IG-LIKE DOMAIN-CONTAINING PROTEIN"/>
    <property type="match status" value="1"/>
</dbReference>
<reference evidence="1 2" key="1">
    <citation type="submission" date="2018-08" db="EMBL/GenBank/DDBJ databases">
        <title>A genome reference for cultivated species of the human gut microbiota.</title>
        <authorList>
            <person name="Zou Y."/>
            <person name="Xue W."/>
            <person name="Luo G."/>
        </authorList>
    </citation>
    <scope>NUCLEOTIDE SEQUENCE [LARGE SCALE GENOMIC DNA]</scope>
    <source>
        <strain evidence="1 2">AF15-25</strain>
    </source>
</reference>
<dbReference type="Gene3D" id="3.80.10.10">
    <property type="entry name" value="Ribonuclease Inhibitor"/>
    <property type="match status" value="4"/>
</dbReference>
<evidence type="ECO:0000313" key="2">
    <source>
        <dbReference type="Proteomes" id="UP000285236"/>
    </source>
</evidence>
<gene>
    <name evidence="1" type="ORF">DWW35_13245</name>
</gene>
<dbReference type="EMBL" id="QRYP01000048">
    <property type="protein sequence ID" value="RGU91832.1"/>
    <property type="molecule type" value="Genomic_DNA"/>
</dbReference>
<dbReference type="Proteomes" id="UP000285236">
    <property type="component" value="Unassembled WGS sequence"/>
</dbReference>
<proteinExistence type="predicted"/>
<name>A0AA92TPP5_9BACT</name>
<dbReference type="PANTHER" id="PTHR45661">
    <property type="entry name" value="SURFACE ANTIGEN"/>
    <property type="match status" value="1"/>
</dbReference>
<comment type="caution">
    <text evidence="1">The sequence shown here is derived from an EMBL/GenBank/DDBJ whole genome shotgun (WGS) entry which is preliminary data.</text>
</comment>
<organism evidence="1 2">
    <name type="scientific">Segatella copri</name>
    <dbReference type="NCBI Taxonomy" id="165179"/>
    <lineage>
        <taxon>Bacteria</taxon>
        <taxon>Pseudomonadati</taxon>
        <taxon>Bacteroidota</taxon>
        <taxon>Bacteroidia</taxon>
        <taxon>Bacteroidales</taxon>
        <taxon>Prevotellaceae</taxon>
        <taxon>Segatella</taxon>
    </lineage>
</organism>
<dbReference type="Pfam" id="PF13306">
    <property type="entry name" value="LRR_5"/>
    <property type="match status" value="4"/>
</dbReference>
<dbReference type="InterPro" id="IPR026906">
    <property type="entry name" value="LRR_5"/>
</dbReference>
<accession>A0AA92TPP5</accession>
<dbReference type="AlphaFoldDB" id="A0AA92TPP5"/>
<protein>
    <recommendedName>
        <fullName evidence="3">Leucine-rich repeat domain-containing protein</fullName>
    </recommendedName>
</protein>
<evidence type="ECO:0008006" key="3">
    <source>
        <dbReference type="Google" id="ProtNLM"/>
    </source>
</evidence>
<dbReference type="SUPFAM" id="SSF52058">
    <property type="entry name" value="L domain-like"/>
    <property type="match status" value="3"/>
</dbReference>